<keyword evidence="10" id="KW-0274">FAD</keyword>
<dbReference type="InterPro" id="IPR013785">
    <property type="entry name" value="Aldolase_TIM"/>
</dbReference>
<keyword evidence="13" id="KW-0408">Iron</keyword>
<evidence type="ECO:0000256" key="2">
    <source>
        <dbReference type="ARBA" id="ARBA00001927"/>
    </source>
</evidence>
<dbReference type="FunFam" id="3.20.20.70:FF:000053">
    <property type="entry name" value="Glutamate synthase large subunit"/>
    <property type="match status" value="1"/>
</dbReference>
<comment type="similarity">
    <text evidence="4">Belongs to the glutamate synthase family.</text>
</comment>
<evidence type="ECO:0000256" key="4">
    <source>
        <dbReference type="ARBA" id="ARBA00009716"/>
    </source>
</evidence>
<dbReference type="FunFam" id="2.160.20.60:FF:000001">
    <property type="entry name" value="Glutamate synthase, large subunit"/>
    <property type="match status" value="1"/>
</dbReference>
<dbReference type="GO" id="GO:0051538">
    <property type="term" value="F:3 iron, 4 sulfur cluster binding"/>
    <property type="evidence" value="ECO:0007669"/>
    <property type="project" value="UniProtKB-KW"/>
</dbReference>
<evidence type="ECO:0000256" key="14">
    <source>
        <dbReference type="ARBA" id="ARBA00023014"/>
    </source>
</evidence>
<comment type="cofactor">
    <cofactor evidence="1">
        <name>FMN</name>
        <dbReference type="ChEBI" id="CHEBI:58210"/>
    </cofactor>
</comment>
<name>A0A518K2Q8_9BACT</name>
<dbReference type="GO" id="GO:0046872">
    <property type="term" value="F:metal ion binding"/>
    <property type="evidence" value="ECO:0007669"/>
    <property type="project" value="UniProtKB-KW"/>
</dbReference>
<organism evidence="23 24">
    <name type="scientific">Botrimarina mediterranea</name>
    <dbReference type="NCBI Taxonomy" id="2528022"/>
    <lineage>
        <taxon>Bacteria</taxon>
        <taxon>Pseudomonadati</taxon>
        <taxon>Planctomycetota</taxon>
        <taxon>Planctomycetia</taxon>
        <taxon>Pirellulales</taxon>
        <taxon>Lacipirellulaceae</taxon>
        <taxon>Botrimarina</taxon>
    </lineage>
</organism>
<dbReference type="InterPro" id="IPR017932">
    <property type="entry name" value="GATase_2_dom"/>
</dbReference>
<evidence type="ECO:0000256" key="5">
    <source>
        <dbReference type="ARBA" id="ARBA00012079"/>
    </source>
</evidence>
<comment type="catalytic activity">
    <reaction evidence="18">
        <text>2 L-glutamate + NADP(+) = L-glutamine + 2-oxoglutarate + NADPH + H(+)</text>
        <dbReference type="Rhea" id="RHEA:15501"/>
        <dbReference type="ChEBI" id="CHEBI:15378"/>
        <dbReference type="ChEBI" id="CHEBI:16810"/>
        <dbReference type="ChEBI" id="CHEBI:29985"/>
        <dbReference type="ChEBI" id="CHEBI:57783"/>
        <dbReference type="ChEBI" id="CHEBI:58349"/>
        <dbReference type="ChEBI" id="CHEBI:58359"/>
        <dbReference type="EC" id="1.4.1.13"/>
    </reaction>
</comment>
<evidence type="ECO:0000256" key="16">
    <source>
        <dbReference type="ARBA" id="ARBA00023291"/>
    </source>
</evidence>
<dbReference type="PROSITE" id="PS51278">
    <property type="entry name" value="GATASE_TYPE_2"/>
    <property type="match status" value="1"/>
</dbReference>
<dbReference type="RefSeq" id="WP_145105722.1">
    <property type="nucleotide sequence ID" value="NZ_CP036349.1"/>
</dbReference>
<dbReference type="PANTHER" id="PTHR11938">
    <property type="entry name" value="FAD NADPH DEHYDROGENASE/OXIDOREDUCTASE"/>
    <property type="match status" value="1"/>
</dbReference>
<evidence type="ECO:0000256" key="18">
    <source>
        <dbReference type="ARBA" id="ARBA00048151"/>
    </source>
</evidence>
<dbReference type="FunFam" id="3.60.20.10:FF:000001">
    <property type="entry name" value="Glutamate synthase, large subunit"/>
    <property type="match status" value="1"/>
</dbReference>
<evidence type="ECO:0000256" key="9">
    <source>
        <dbReference type="ARBA" id="ARBA00022723"/>
    </source>
</evidence>
<dbReference type="Pfam" id="PF00310">
    <property type="entry name" value="GATase_2"/>
    <property type="match status" value="1"/>
</dbReference>
<dbReference type="Pfam" id="PF01493">
    <property type="entry name" value="GXGXG"/>
    <property type="match status" value="1"/>
</dbReference>
<dbReference type="SUPFAM" id="SSF51395">
    <property type="entry name" value="FMN-linked oxidoreductases"/>
    <property type="match status" value="1"/>
</dbReference>
<dbReference type="Pfam" id="PF04898">
    <property type="entry name" value="Glu_syn_central"/>
    <property type="match status" value="1"/>
</dbReference>
<dbReference type="Pfam" id="PF01645">
    <property type="entry name" value="Glu_synthase"/>
    <property type="match status" value="1"/>
</dbReference>
<dbReference type="PANTHER" id="PTHR11938:SF133">
    <property type="entry name" value="GLUTAMATE SYNTHASE (NADH)"/>
    <property type="match status" value="1"/>
</dbReference>
<feature type="compositionally biased region" description="Basic and acidic residues" evidence="21">
    <location>
        <begin position="965"/>
        <end position="978"/>
    </location>
</feature>
<dbReference type="CDD" id="cd00713">
    <property type="entry name" value="GltS"/>
    <property type="match status" value="1"/>
</dbReference>
<reference evidence="23 24" key="1">
    <citation type="submission" date="2019-02" db="EMBL/GenBank/DDBJ databases">
        <title>Deep-cultivation of Planctomycetes and their phenomic and genomic characterization uncovers novel biology.</title>
        <authorList>
            <person name="Wiegand S."/>
            <person name="Jogler M."/>
            <person name="Boedeker C."/>
            <person name="Pinto D."/>
            <person name="Vollmers J."/>
            <person name="Rivas-Marin E."/>
            <person name="Kohn T."/>
            <person name="Peeters S.H."/>
            <person name="Heuer A."/>
            <person name="Rast P."/>
            <person name="Oberbeckmann S."/>
            <person name="Bunk B."/>
            <person name="Jeske O."/>
            <person name="Meyerdierks A."/>
            <person name="Storesund J.E."/>
            <person name="Kallscheuer N."/>
            <person name="Luecker S."/>
            <person name="Lage O.M."/>
            <person name="Pohl T."/>
            <person name="Merkel B.J."/>
            <person name="Hornburger P."/>
            <person name="Mueller R.-W."/>
            <person name="Bruemmer F."/>
            <person name="Labrenz M."/>
            <person name="Spormann A.M."/>
            <person name="Op den Camp H."/>
            <person name="Overmann J."/>
            <person name="Amann R."/>
            <person name="Jetten M.S.M."/>
            <person name="Mascher T."/>
            <person name="Medema M.H."/>
            <person name="Devos D.P."/>
            <person name="Kaster A.-K."/>
            <person name="Ovreas L."/>
            <person name="Rohde M."/>
            <person name="Galperin M.Y."/>
            <person name="Jogler C."/>
        </authorList>
    </citation>
    <scope>NUCLEOTIDE SEQUENCE [LARGE SCALE GENOMIC DNA]</scope>
    <source>
        <strain evidence="23 24">Spa11</strain>
    </source>
</reference>
<evidence type="ECO:0000256" key="11">
    <source>
        <dbReference type="ARBA" id="ARBA00022962"/>
    </source>
</evidence>
<evidence type="ECO:0000256" key="12">
    <source>
        <dbReference type="ARBA" id="ARBA00023002"/>
    </source>
</evidence>
<comment type="cofactor">
    <cofactor evidence="3">
        <name>FAD</name>
        <dbReference type="ChEBI" id="CHEBI:57692"/>
    </cofactor>
</comment>
<keyword evidence="6" id="KW-0028">Amino-acid biosynthesis</keyword>
<evidence type="ECO:0000256" key="1">
    <source>
        <dbReference type="ARBA" id="ARBA00001917"/>
    </source>
</evidence>
<dbReference type="EC" id="1.4.1.13" evidence="5"/>
<evidence type="ECO:0000256" key="20">
    <source>
        <dbReference type="ARBA" id="ARBA00079921"/>
    </source>
</evidence>
<keyword evidence="12 23" id="KW-0560">Oxidoreductase</keyword>
<dbReference type="InterPro" id="IPR036485">
    <property type="entry name" value="Glu_synth_asu_C_sf"/>
</dbReference>
<evidence type="ECO:0000313" key="24">
    <source>
        <dbReference type="Proteomes" id="UP000316426"/>
    </source>
</evidence>
<evidence type="ECO:0000256" key="19">
    <source>
        <dbReference type="ARBA" id="ARBA00072108"/>
    </source>
</evidence>
<sequence length="1560" mass="171650">MSTKKPLIHLPQAQGLYDPRNERDACGVGFIANVKGVASHQIVVDSEDLLRRMDHRGACGCEENTGDGSGILTAVPDRFLRSAIKEDLKIDLPEAGRYAVGNVFFPQVEGARAKCKAEVERLVKEEGQRLLGWRKLPVKAELANLGETARNAEPAIEQIVIGAADNCEGEAFERKLYLIRKRASNLLRRDVSVEQRELFYFCSLSTKVLIYKGMLTTEQLYKYYPDLKDPTFESHLAMVHSRFATNTFPSWDRAQPLRFMSHNGEINTVKGNANWMFARQGVLKSDLFGDDLKKLFPIVEPDCSDSGTFDNALEFLLMTGRSLQGSVMMMVPEAWQNHATMSETKQAFYEYHSALMEPWDGPASIVFTDGKYIGAVLDRNGLRPSRYYLTHDDRVIMASEVGVVDVDPANVKAKGRLQPGKMFLVDFEQGRLIPDEELKEDFAGRQPYGKWLTENRIELNDLHPENEKHGFKSSTLLERMQAFGYTAETMNFMLLPLVKVEKDPIGSMGNDSCLAVLSDKPRMLYDYFKQLFAQVTNPAIDSIREEVIMSLECYIGPELNLLESTPKHAHRLRLPHPILSNEQLRAIKHIDRGDNVGNWRSKTIDITWAREEGVAGLRPALERICAAAEKAVDEGYAIVILSDKKTDADRVPVSALLAVGAVHQHLVKTNKRTRVGIVVETGEAREVHHHCLLVGYGADAINPYVAFESLWRARRDGLLDDGAEQLPAEESGEGLEHPTIEAAADGEAIDPVTAADHELVRKYRTGVAKGMLKVMAKMGISTLQSYKGAQIFEALGLKDEVIDLCFTGTASRVQGVGFEVLAEESLRRHKLGYPGEGQRRLPVLPNPGEYHWRAEGERHMWDPKSIADIQVAARNGDKDSYKRFADHINYDSRTRCQLRGLLEFKKEGNGGPISIDEVMPAKEIVKRFCTGAMSFGSISAEAHETLAIAMNRLGGKSNTGEGGEDPARWTPDDNGDSRRSAIKQVASGRFGVTISYLTNADEIQIKISQGAKPGEGGELPGRKVDENIARIRYSTPGVGLISPPPHHDIYSIEDLAQLIYDLKNANRAARVSVKLVSEVGVGTIATGVVKGHADHVLIAGDGGGTGASPLTSIKHAGLPWELGIAETHQTLMANDLRSRVVLQTDGGLKTGRDVVIAAMLGAEEFGFSTAPLITLGCIMMRKCHLNTCPVGVATQDPELRKMFRGKPEHVVNYLFMVAEDARELMAELGFRDIDEMVGRIDMLDATKAIKHWKADGLDLTKLLSPGPRPYDNAGTYCTRKQDHGLEKTLDLRRLVDLAKPALELGEPVSAELPIVNTDRTVGTILSNEIAKRYGEEGLPDGTIHFKFEGHAGQSFGAFLSHGVTLELEGDSNDFVGKGLSGGRVIVYPHKTSTFKAEDQILVGNVCLYGATRGEAFFRGRAAERFCVRNSGATAVIEGVGDHGCEYMTGGRVVILGPTGRNFAAGMSGGIAYVWAKDRAAFSLDCNLGMVELEDVIDEEDIAELKALIAKHQDLTGSPVAAALLARWDEAQGEFVKVMPTDYKRVLEEKKAKRSATPVTV</sequence>
<evidence type="ECO:0000256" key="17">
    <source>
        <dbReference type="ARBA" id="ARBA00037898"/>
    </source>
</evidence>
<evidence type="ECO:0000256" key="10">
    <source>
        <dbReference type="ARBA" id="ARBA00022827"/>
    </source>
</evidence>
<dbReference type="InterPro" id="IPR006982">
    <property type="entry name" value="Glu_synth_centr_N"/>
</dbReference>
<keyword evidence="24" id="KW-1185">Reference proteome</keyword>
<dbReference type="GO" id="GO:0006537">
    <property type="term" value="P:glutamate biosynthetic process"/>
    <property type="evidence" value="ECO:0007669"/>
    <property type="project" value="UniProtKB-KW"/>
</dbReference>
<dbReference type="EMBL" id="CP036349">
    <property type="protein sequence ID" value="QDV72084.1"/>
    <property type="molecule type" value="Genomic_DNA"/>
</dbReference>
<dbReference type="CDD" id="cd00982">
    <property type="entry name" value="gltB_C"/>
    <property type="match status" value="1"/>
</dbReference>
<keyword evidence="7" id="KW-0285">Flavoprotein</keyword>
<keyword evidence="8" id="KW-0288">FMN</keyword>
<dbReference type="InterPro" id="IPR029055">
    <property type="entry name" value="Ntn_hydrolases_N"/>
</dbReference>
<comment type="cofactor">
    <cofactor evidence="2">
        <name>[3Fe-4S] cluster</name>
        <dbReference type="ChEBI" id="CHEBI:21137"/>
    </cofactor>
</comment>
<evidence type="ECO:0000256" key="3">
    <source>
        <dbReference type="ARBA" id="ARBA00001974"/>
    </source>
</evidence>
<evidence type="ECO:0000256" key="21">
    <source>
        <dbReference type="SAM" id="MobiDB-lite"/>
    </source>
</evidence>
<dbReference type="Gene3D" id="2.160.20.60">
    <property type="entry name" value="Glutamate synthase, alpha subunit, C-terminal domain"/>
    <property type="match status" value="1"/>
</dbReference>
<dbReference type="Gene3D" id="3.20.20.70">
    <property type="entry name" value="Aldolase class I"/>
    <property type="match status" value="2"/>
</dbReference>
<dbReference type="InterPro" id="IPR002932">
    <property type="entry name" value="Glu_synthdom"/>
</dbReference>
<dbReference type="GO" id="GO:0004355">
    <property type="term" value="F:glutamate synthase (NADPH) activity"/>
    <property type="evidence" value="ECO:0007669"/>
    <property type="project" value="UniProtKB-EC"/>
</dbReference>
<gene>
    <name evidence="23" type="primary">gltB_2</name>
    <name evidence="23" type="ORF">Spa11_02540</name>
</gene>
<dbReference type="KEGG" id="bmei:Spa11_02540"/>
<dbReference type="SUPFAM" id="SSF69336">
    <property type="entry name" value="Alpha subunit of glutamate synthase, C-terminal domain"/>
    <property type="match status" value="1"/>
</dbReference>
<keyword evidence="11" id="KW-0315">Glutamine amidotransferase</keyword>
<keyword evidence="14" id="KW-0411">Iron-sulfur</keyword>
<dbReference type="InterPro" id="IPR050711">
    <property type="entry name" value="ET-N_metabolism_enzyme"/>
</dbReference>
<dbReference type="CDD" id="cd02808">
    <property type="entry name" value="GltS_FMN"/>
    <property type="match status" value="1"/>
</dbReference>
<keyword evidence="9" id="KW-0479">Metal-binding</keyword>
<evidence type="ECO:0000256" key="6">
    <source>
        <dbReference type="ARBA" id="ARBA00022605"/>
    </source>
</evidence>
<evidence type="ECO:0000256" key="15">
    <source>
        <dbReference type="ARBA" id="ARBA00023164"/>
    </source>
</evidence>
<dbReference type="SUPFAM" id="SSF56235">
    <property type="entry name" value="N-terminal nucleophile aminohydrolases (Ntn hydrolases)"/>
    <property type="match status" value="1"/>
</dbReference>
<dbReference type="Gene3D" id="3.60.20.10">
    <property type="entry name" value="Glutamine Phosphoribosylpyrophosphate, subunit 1, domain 1"/>
    <property type="match status" value="1"/>
</dbReference>
<evidence type="ECO:0000313" key="23">
    <source>
        <dbReference type="EMBL" id="QDV72084.1"/>
    </source>
</evidence>
<feature type="region of interest" description="Disordered" evidence="21">
    <location>
        <begin position="954"/>
        <end position="978"/>
    </location>
</feature>
<comment type="pathway">
    <text evidence="17">Amino-acid biosynthesis; L-glutamate biosynthesis via GLT pathway; L-glutamate from 2-oxoglutarate and L-glutamine (NADP(+) route): step 1/1.</text>
</comment>
<accession>A0A518K2Q8</accession>
<dbReference type="InterPro" id="IPR002489">
    <property type="entry name" value="Glu_synth_asu_C"/>
</dbReference>
<dbReference type="Proteomes" id="UP000316426">
    <property type="component" value="Chromosome"/>
</dbReference>
<evidence type="ECO:0000256" key="8">
    <source>
        <dbReference type="ARBA" id="ARBA00022643"/>
    </source>
</evidence>
<dbReference type="GO" id="GO:0019676">
    <property type="term" value="P:ammonia assimilation cycle"/>
    <property type="evidence" value="ECO:0007669"/>
    <property type="project" value="TreeGrafter"/>
</dbReference>
<evidence type="ECO:0000256" key="7">
    <source>
        <dbReference type="ARBA" id="ARBA00022630"/>
    </source>
</evidence>
<protein>
    <recommendedName>
        <fullName evidence="19">Glutamate synthase [NADPH] large chain</fullName>
        <ecNumber evidence="5">1.4.1.13</ecNumber>
    </recommendedName>
    <alternativeName>
        <fullName evidence="20">Glutamate synthase subunit alpha</fullName>
    </alternativeName>
</protein>
<keyword evidence="15" id="KW-0314">Glutamate biosynthesis</keyword>
<evidence type="ECO:0000256" key="13">
    <source>
        <dbReference type="ARBA" id="ARBA00023004"/>
    </source>
</evidence>
<proteinExistence type="inferred from homology"/>
<evidence type="ECO:0000259" key="22">
    <source>
        <dbReference type="PROSITE" id="PS51278"/>
    </source>
</evidence>
<keyword evidence="16" id="KW-0003">3Fe-4S</keyword>
<feature type="domain" description="Glutamine amidotransferase type-2" evidence="22">
    <location>
        <begin position="26"/>
        <end position="428"/>
    </location>
</feature>